<dbReference type="GO" id="GO:0071986">
    <property type="term" value="C:Ragulator complex"/>
    <property type="evidence" value="ECO:0007669"/>
    <property type="project" value="TreeGrafter"/>
</dbReference>
<name>A0A8C4R8E9_EPTBU</name>
<dbReference type="FunFam" id="3.30.450.30:FF:000003">
    <property type="entry name" value="ragulator complex protein LAMTOR3 homolog"/>
    <property type="match status" value="1"/>
</dbReference>
<comment type="similarity">
    <text evidence="2">Belongs to the LAMTOR3 family.</text>
</comment>
<dbReference type="SMART" id="SM01278">
    <property type="entry name" value="MAPKK1_Int"/>
    <property type="match status" value="1"/>
</dbReference>
<dbReference type="Gene3D" id="3.30.450.30">
    <property type="entry name" value="Dynein light chain 2a, cytoplasmic"/>
    <property type="match status" value="1"/>
</dbReference>
<dbReference type="Pfam" id="PF08923">
    <property type="entry name" value="MAPKK1_Int"/>
    <property type="match status" value="1"/>
</dbReference>
<proteinExistence type="inferred from homology"/>
<dbReference type="AlphaFoldDB" id="A0A8C4R8E9"/>
<protein>
    <submittedName>
        <fullName evidence="3">Late endosomal/lysosomal adaptor, MAPK and MTOR activator 3</fullName>
    </submittedName>
</protein>
<accession>A0A8C4R8E9</accession>
<dbReference type="PANTHER" id="PTHR13378">
    <property type="entry name" value="REGULATOR COMPLEX PROTEIN LAMTOR3"/>
    <property type="match status" value="1"/>
</dbReference>
<dbReference type="SUPFAM" id="SSF103196">
    <property type="entry name" value="Roadblock/LC7 domain"/>
    <property type="match status" value="1"/>
</dbReference>
<dbReference type="PANTHER" id="PTHR13378:SF1">
    <property type="entry name" value="RAGULATOR COMPLEX PROTEIN LAMTOR3"/>
    <property type="match status" value="1"/>
</dbReference>
<dbReference type="GO" id="GO:0032008">
    <property type="term" value="P:positive regulation of TOR signaling"/>
    <property type="evidence" value="ECO:0007669"/>
    <property type="project" value="TreeGrafter"/>
</dbReference>
<dbReference type="Proteomes" id="UP000694388">
    <property type="component" value="Unplaced"/>
</dbReference>
<dbReference type="GO" id="GO:0031902">
    <property type="term" value="C:late endosome membrane"/>
    <property type="evidence" value="ECO:0007669"/>
    <property type="project" value="UniProtKB-SubCell"/>
</dbReference>
<reference evidence="3" key="1">
    <citation type="submission" date="2025-08" db="UniProtKB">
        <authorList>
            <consortium name="Ensembl"/>
        </authorList>
    </citation>
    <scope>IDENTIFICATION</scope>
</reference>
<dbReference type="Ensembl" id="ENSEBUT00000027470.1">
    <property type="protein sequence ID" value="ENSEBUP00000026894.1"/>
    <property type="gene ID" value="ENSEBUG00000016543.1"/>
</dbReference>
<evidence type="ECO:0000256" key="2">
    <source>
        <dbReference type="ARBA" id="ARBA00005356"/>
    </source>
</evidence>
<evidence type="ECO:0000256" key="1">
    <source>
        <dbReference type="ARBA" id="ARBA00004492"/>
    </source>
</evidence>
<reference evidence="3" key="2">
    <citation type="submission" date="2025-09" db="UniProtKB">
        <authorList>
            <consortium name="Ensembl"/>
        </authorList>
    </citation>
    <scope>IDENTIFICATION</scope>
</reference>
<evidence type="ECO:0000313" key="4">
    <source>
        <dbReference type="Proteomes" id="UP000694388"/>
    </source>
</evidence>
<dbReference type="GO" id="GO:0071230">
    <property type="term" value="P:cellular response to amino acid stimulus"/>
    <property type="evidence" value="ECO:0007669"/>
    <property type="project" value="TreeGrafter"/>
</dbReference>
<organism evidence="3 4">
    <name type="scientific">Eptatretus burgeri</name>
    <name type="common">Inshore hagfish</name>
    <dbReference type="NCBI Taxonomy" id="7764"/>
    <lineage>
        <taxon>Eukaryota</taxon>
        <taxon>Metazoa</taxon>
        <taxon>Chordata</taxon>
        <taxon>Craniata</taxon>
        <taxon>Vertebrata</taxon>
        <taxon>Cyclostomata</taxon>
        <taxon>Myxini</taxon>
        <taxon>Myxiniformes</taxon>
        <taxon>Myxinidae</taxon>
        <taxon>Eptatretinae</taxon>
        <taxon>Eptatretus</taxon>
    </lineage>
</organism>
<dbReference type="GeneTree" id="ENSGT00390000013159"/>
<comment type="subcellular location">
    <subcellularLocation>
        <location evidence="1">Late endosome membrane</location>
        <topology evidence="1">Peripheral membrane protein</topology>
        <orientation evidence="1">Cytoplasmic side</orientation>
    </subcellularLocation>
</comment>
<sequence>MYHVPTTHVIELAADVANQLRSCFINENKMADVVLHCSYTGLVLHSTDIKRYLYKQLSKVEGLHAIVISDRDGVPVVKVANDSVDHALRPAFLGTFAPATDQSSKMGLSKNQSIVCYYTHCQVVHFNRLPLVVTFIASSSTNTGLLFTLEKELEGVVSELRSVVETSN</sequence>
<keyword evidence="4" id="KW-1185">Reference proteome</keyword>
<dbReference type="InterPro" id="IPR015019">
    <property type="entry name" value="LAMTOR3"/>
</dbReference>
<evidence type="ECO:0000313" key="3">
    <source>
        <dbReference type="Ensembl" id="ENSEBUP00000026894.1"/>
    </source>
</evidence>